<accession>A0ABZ1H1A9</accession>
<dbReference type="EMBL" id="CP109135">
    <property type="protein sequence ID" value="WSD12316.1"/>
    <property type="molecule type" value="Genomic_DNA"/>
</dbReference>
<name>A0ABZ1H1A9_STRPH</name>
<dbReference type="GeneID" id="93934865"/>
<protein>
    <submittedName>
        <fullName evidence="1">Uncharacterized protein</fullName>
    </submittedName>
</protein>
<evidence type="ECO:0000313" key="1">
    <source>
        <dbReference type="EMBL" id="WSD12316.1"/>
    </source>
</evidence>
<evidence type="ECO:0000313" key="2">
    <source>
        <dbReference type="Proteomes" id="UP001340816"/>
    </source>
</evidence>
<gene>
    <name evidence="1" type="ORF">OHB35_03320</name>
</gene>
<organism evidence="1 2">
    <name type="scientific">Streptomyces phaeochromogenes</name>
    <dbReference type="NCBI Taxonomy" id="1923"/>
    <lineage>
        <taxon>Bacteria</taxon>
        <taxon>Bacillati</taxon>
        <taxon>Actinomycetota</taxon>
        <taxon>Actinomycetes</taxon>
        <taxon>Kitasatosporales</taxon>
        <taxon>Streptomycetaceae</taxon>
        <taxon>Streptomyces</taxon>
        <taxon>Streptomyces phaeochromogenes group</taxon>
    </lineage>
</organism>
<sequence length="73" mass="7789">MALWGDSVPAPELLDRAHYFGRLGALSAVMAARFQFPIQVKVKVSIQVKVQSVGSGGAVNLIGRMRSSCGSDR</sequence>
<dbReference type="RefSeq" id="WP_326726787.1">
    <property type="nucleotide sequence ID" value="NZ_CP108134.1"/>
</dbReference>
<dbReference type="Proteomes" id="UP001340816">
    <property type="component" value="Chromosome"/>
</dbReference>
<keyword evidence="2" id="KW-1185">Reference proteome</keyword>
<proteinExistence type="predicted"/>
<reference evidence="1 2" key="1">
    <citation type="submission" date="2022-10" db="EMBL/GenBank/DDBJ databases">
        <title>The complete genomes of actinobacterial strains from the NBC collection.</title>
        <authorList>
            <person name="Joergensen T.S."/>
            <person name="Alvarez Arevalo M."/>
            <person name="Sterndorff E.B."/>
            <person name="Faurdal D."/>
            <person name="Vuksanovic O."/>
            <person name="Mourched A.-S."/>
            <person name="Charusanti P."/>
            <person name="Shaw S."/>
            <person name="Blin K."/>
            <person name="Weber T."/>
        </authorList>
    </citation>
    <scope>NUCLEOTIDE SEQUENCE [LARGE SCALE GENOMIC DNA]</scope>
    <source>
        <strain evidence="1 2">NBC 01752</strain>
    </source>
</reference>